<feature type="region of interest" description="Disordered" evidence="1">
    <location>
        <begin position="216"/>
        <end position="267"/>
    </location>
</feature>
<feature type="compositionally biased region" description="Polar residues" evidence="1">
    <location>
        <begin position="217"/>
        <end position="226"/>
    </location>
</feature>
<evidence type="ECO:0000256" key="1">
    <source>
        <dbReference type="SAM" id="MobiDB-lite"/>
    </source>
</evidence>
<dbReference type="VEuPathDB" id="FungiDB:CPSG_07080"/>
<dbReference type="Proteomes" id="UP000002497">
    <property type="component" value="Unassembled WGS sequence"/>
</dbReference>
<name>E9DB78_COCPS</name>
<evidence type="ECO:0000313" key="2">
    <source>
        <dbReference type="EMBL" id="EFW16564.1"/>
    </source>
</evidence>
<feature type="compositionally biased region" description="Acidic residues" evidence="1">
    <location>
        <begin position="258"/>
        <end position="267"/>
    </location>
</feature>
<gene>
    <name evidence="2" type="ORF">CPSG_07080</name>
</gene>
<sequence length="267" mass="29634">MAGQSNLPPLAPATKNQGLVITRDSGVNLNGHFFNNLTAAMEYINNQAPHHQYADFHDAQKITLDVKQHHIDIQKIKNRLVATWGIDKINAIWPKVESLWATQKLHHTLNVYKDWDKFTNNINSAVLQRLDATGAGHHQSLAILPDNYTTADKELLALPQSSSSQHSIQNITKSPPTASSPQDLLEEPQSPRSSRDIPMGGMLMLHSHNLPFGFTSMLANPSSQSEAPKHHSEKITAMSAHQILQGLDNKDESVIPPESDEEIPQHE</sequence>
<feature type="compositionally biased region" description="Polar residues" evidence="1">
    <location>
        <begin position="170"/>
        <end position="182"/>
    </location>
</feature>
<organism evidence="3">
    <name type="scientific">Coccidioides posadasii (strain RMSCC 757 / Silveira)</name>
    <name type="common">Valley fever fungus</name>
    <dbReference type="NCBI Taxonomy" id="443226"/>
    <lineage>
        <taxon>Eukaryota</taxon>
        <taxon>Fungi</taxon>
        <taxon>Dikarya</taxon>
        <taxon>Ascomycota</taxon>
        <taxon>Pezizomycotina</taxon>
        <taxon>Eurotiomycetes</taxon>
        <taxon>Eurotiomycetidae</taxon>
        <taxon>Onygenales</taxon>
        <taxon>Onygenaceae</taxon>
        <taxon>Coccidioides</taxon>
    </lineage>
</organism>
<reference evidence="3" key="2">
    <citation type="submission" date="2010-03" db="EMBL/GenBank/DDBJ databases">
        <title>The genome sequence of Coccidioides posadasii strain Silveira.</title>
        <authorList>
            <consortium name="The Broad Institute Genome Sequencing Center for Infectious Disease"/>
            <person name="Neafsey D."/>
            <person name="Orbach M."/>
            <person name="Henn M.R."/>
            <person name="Cole G.T."/>
            <person name="Galgiani J."/>
            <person name="Gardner M.J."/>
            <person name="Kirkland T.N."/>
            <person name="Taylor J.W."/>
            <person name="Young S.K."/>
            <person name="Zeng Q."/>
            <person name="Koehrsen M."/>
            <person name="Alvarado L."/>
            <person name="Berlin A."/>
            <person name="Borenstein D."/>
            <person name="Chapman S.B."/>
            <person name="Chen Z."/>
            <person name="Engels R."/>
            <person name="Freedman E."/>
            <person name="Gellesch M."/>
            <person name="Goldberg J."/>
            <person name="Griggs A."/>
            <person name="Gujja S."/>
            <person name="Heilman E."/>
            <person name="Heiman D."/>
            <person name="Howarth C."/>
            <person name="Jen D."/>
            <person name="Larson L."/>
            <person name="Mehta T."/>
            <person name="Neiman D."/>
            <person name="Park D."/>
            <person name="Pearson M."/>
            <person name="Richards J."/>
            <person name="Roberts A."/>
            <person name="Saif S."/>
            <person name="Shea T."/>
            <person name="Shenoy N."/>
            <person name="Sisk P."/>
            <person name="Stolte C."/>
            <person name="Sykes S."/>
            <person name="Walk T."/>
            <person name="White J."/>
            <person name="Yandava C."/>
            <person name="Haas B."/>
            <person name="Nusbaum C."/>
            <person name="Birren B."/>
        </authorList>
    </citation>
    <scope>NUCLEOTIDE SEQUENCE [LARGE SCALE GENOMIC DNA]</scope>
    <source>
        <strain evidence="3">RMSCC 757 / Silveira</strain>
    </source>
</reference>
<reference evidence="3" key="1">
    <citation type="journal article" date="2010" name="Genome Res.">
        <title>Population genomic sequencing of Coccidioides fungi reveals recent hybridization and transposon control.</title>
        <authorList>
            <person name="Neafsey D.E."/>
            <person name="Barker B.M."/>
            <person name="Sharpton T.J."/>
            <person name="Stajich J.E."/>
            <person name="Park D.J."/>
            <person name="Whiston E."/>
            <person name="Hung C.-Y."/>
            <person name="McMahan C."/>
            <person name="White J."/>
            <person name="Sykes S."/>
            <person name="Heiman D."/>
            <person name="Young S."/>
            <person name="Zeng Q."/>
            <person name="Abouelleil A."/>
            <person name="Aftuck L."/>
            <person name="Bessette D."/>
            <person name="Brown A."/>
            <person name="FitzGerald M."/>
            <person name="Lui A."/>
            <person name="Macdonald J.P."/>
            <person name="Priest M."/>
            <person name="Orbach M.J."/>
            <person name="Galgiani J.N."/>
            <person name="Kirkland T.N."/>
            <person name="Cole G.T."/>
            <person name="Birren B.W."/>
            <person name="Henn M.R."/>
            <person name="Taylor J.W."/>
            <person name="Rounsley S.D."/>
        </authorList>
    </citation>
    <scope>NUCLEOTIDE SEQUENCE [LARGE SCALE GENOMIC DNA]</scope>
    <source>
        <strain evidence="3">RMSCC 757 / Silveira</strain>
    </source>
</reference>
<protein>
    <submittedName>
        <fullName evidence="2">Uncharacterized protein</fullName>
    </submittedName>
</protein>
<accession>E9DB78</accession>
<feature type="region of interest" description="Disordered" evidence="1">
    <location>
        <begin position="159"/>
        <end position="202"/>
    </location>
</feature>
<dbReference type="EMBL" id="GL636497">
    <property type="protein sequence ID" value="EFW16564.1"/>
    <property type="molecule type" value="Genomic_DNA"/>
</dbReference>
<proteinExistence type="predicted"/>
<evidence type="ECO:0000313" key="3">
    <source>
        <dbReference type="Proteomes" id="UP000002497"/>
    </source>
</evidence>
<dbReference type="HOGENOM" id="CLU_1042095_0_0_1"/>
<dbReference type="AlphaFoldDB" id="E9DB78"/>
<keyword evidence="3" id="KW-1185">Reference proteome</keyword>
<feature type="compositionally biased region" description="Low complexity" evidence="1">
    <location>
        <begin position="160"/>
        <end position="169"/>
    </location>
</feature>